<dbReference type="Proteomes" id="UP000094580">
    <property type="component" value="Unassembled WGS sequence"/>
</dbReference>
<protein>
    <recommendedName>
        <fullName evidence="4">Photosystem II reaction center protein Z</fullName>
    </recommendedName>
</protein>
<feature type="transmembrane region" description="Helical" evidence="1">
    <location>
        <begin position="5"/>
        <end position="30"/>
    </location>
</feature>
<reference evidence="2 3" key="1">
    <citation type="submission" date="2016-07" db="EMBL/GenBank/DDBJ databases">
        <authorList>
            <person name="Townsley L."/>
            <person name="Shank E.A."/>
        </authorList>
    </citation>
    <scope>NUCLEOTIDE SEQUENCE [LARGE SCALE GENOMIC DNA]</scope>
    <source>
        <strain evidence="2 3">CH01</strain>
    </source>
</reference>
<dbReference type="EMBL" id="MDKC01000023">
    <property type="protein sequence ID" value="ODG91367.1"/>
    <property type="molecule type" value="Genomic_DNA"/>
</dbReference>
<evidence type="ECO:0000256" key="1">
    <source>
        <dbReference type="SAM" id="Phobius"/>
    </source>
</evidence>
<gene>
    <name evidence="2" type="ORF">BED47_06830</name>
</gene>
<name>A0ABX2ZNS6_9BACI</name>
<comment type="caution">
    <text evidence="2">The sequence shown here is derived from an EMBL/GenBank/DDBJ whole genome shotgun (WGS) entry which is preliminary data.</text>
</comment>
<sequence>MKKILLFSVSFIILFVALNVFSGMLLTVFYQPDIANQWSNISKLPNEVVFVENSSVSPFIITMLSVIIAFVIQNRFANAN</sequence>
<keyword evidence="3" id="KW-1185">Reference proteome</keyword>
<evidence type="ECO:0000313" key="2">
    <source>
        <dbReference type="EMBL" id="ODG91367.1"/>
    </source>
</evidence>
<keyword evidence="1" id="KW-0472">Membrane</keyword>
<accession>A0ABX2ZNS6</accession>
<evidence type="ECO:0000313" key="3">
    <source>
        <dbReference type="Proteomes" id="UP000094580"/>
    </source>
</evidence>
<evidence type="ECO:0008006" key="4">
    <source>
        <dbReference type="Google" id="ProtNLM"/>
    </source>
</evidence>
<feature type="transmembrane region" description="Helical" evidence="1">
    <location>
        <begin position="50"/>
        <end position="72"/>
    </location>
</feature>
<keyword evidence="1" id="KW-0812">Transmembrane</keyword>
<dbReference type="RefSeq" id="WP_069034148.1">
    <property type="nucleotide sequence ID" value="NZ_MDKC01000023.1"/>
</dbReference>
<proteinExistence type="predicted"/>
<organism evidence="2 3">
    <name type="scientific">Gottfriedia luciferensis</name>
    <dbReference type="NCBI Taxonomy" id="178774"/>
    <lineage>
        <taxon>Bacteria</taxon>
        <taxon>Bacillati</taxon>
        <taxon>Bacillota</taxon>
        <taxon>Bacilli</taxon>
        <taxon>Bacillales</taxon>
        <taxon>Bacillaceae</taxon>
        <taxon>Gottfriedia</taxon>
    </lineage>
</organism>
<keyword evidence="1" id="KW-1133">Transmembrane helix</keyword>